<protein>
    <submittedName>
        <fullName evidence="3">Uncharacterized protein</fullName>
    </submittedName>
</protein>
<name>A0AAD6CV06_9EURO</name>
<keyword evidence="1" id="KW-0175">Coiled coil</keyword>
<evidence type="ECO:0000256" key="2">
    <source>
        <dbReference type="SAM" id="MobiDB-lite"/>
    </source>
</evidence>
<organism evidence="3 4">
    <name type="scientific">Penicillium frequentans</name>
    <dbReference type="NCBI Taxonomy" id="3151616"/>
    <lineage>
        <taxon>Eukaryota</taxon>
        <taxon>Fungi</taxon>
        <taxon>Dikarya</taxon>
        <taxon>Ascomycota</taxon>
        <taxon>Pezizomycotina</taxon>
        <taxon>Eurotiomycetes</taxon>
        <taxon>Eurotiomycetidae</taxon>
        <taxon>Eurotiales</taxon>
        <taxon>Aspergillaceae</taxon>
        <taxon>Penicillium</taxon>
    </lineage>
</organism>
<accession>A0AAD6CV06</accession>
<evidence type="ECO:0000313" key="4">
    <source>
        <dbReference type="Proteomes" id="UP001220324"/>
    </source>
</evidence>
<proteinExistence type="predicted"/>
<sequence>MSQSNLQMTSVENPVSTTLQSPEPDIHQSRGTKRQRSVDDDGDASRKHGKRLTTREEVSLFEICNRHAESFGKRSDICNWWRGVAEEFTRAHGRPYSWHSVRRKVELVTKQRVKFLEDRRQQRAISGAQLSEDSMNPQWCAVLDMWIPTWARWQESEARRIEKRDEMIRRRTSQVQANTGEMLHSSGGHDVSEMFHGEEPETTAGMAPLATAHPYDVQSSSVSLPAGVKLPPGYESMFSSPHPTESSPATTQTQTTENNPPNNRMMNAVLETLGKLNKHLDTTSANGSPDRRASPVLSALVQAASESSADFSSDTGPQANAYGSISDIERIKEELRQEMQIEIRRELDRDRAIFKEKLDAVQRTQEMILQMLRQESA</sequence>
<comment type="caution">
    <text evidence="3">The sequence shown here is derived from an EMBL/GenBank/DDBJ whole genome shotgun (WGS) entry which is preliminary data.</text>
</comment>
<gene>
    <name evidence="3" type="ORF">N7494_005801</name>
</gene>
<dbReference type="AlphaFoldDB" id="A0AAD6CV06"/>
<feature type="region of interest" description="Disordered" evidence="2">
    <location>
        <begin position="1"/>
        <end position="51"/>
    </location>
</feature>
<feature type="compositionally biased region" description="Basic and acidic residues" evidence="2">
    <location>
        <begin position="36"/>
        <end position="46"/>
    </location>
</feature>
<dbReference type="EMBL" id="JAQIZZ010000005">
    <property type="protein sequence ID" value="KAJ5540725.1"/>
    <property type="molecule type" value="Genomic_DNA"/>
</dbReference>
<feature type="coiled-coil region" evidence="1">
    <location>
        <begin position="325"/>
        <end position="364"/>
    </location>
</feature>
<feature type="region of interest" description="Disordered" evidence="2">
    <location>
        <begin position="233"/>
        <end position="263"/>
    </location>
</feature>
<keyword evidence="4" id="KW-1185">Reference proteome</keyword>
<evidence type="ECO:0000256" key="1">
    <source>
        <dbReference type="SAM" id="Coils"/>
    </source>
</evidence>
<reference evidence="3 4" key="1">
    <citation type="journal article" date="2023" name="IMA Fungus">
        <title>Comparative genomic study of the Penicillium genus elucidates a diverse pangenome and 15 lateral gene transfer events.</title>
        <authorList>
            <person name="Petersen C."/>
            <person name="Sorensen T."/>
            <person name="Nielsen M.R."/>
            <person name="Sondergaard T.E."/>
            <person name="Sorensen J.L."/>
            <person name="Fitzpatrick D.A."/>
            <person name="Frisvad J.C."/>
            <person name="Nielsen K.L."/>
        </authorList>
    </citation>
    <scope>NUCLEOTIDE SEQUENCE [LARGE SCALE GENOMIC DNA]</scope>
    <source>
        <strain evidence="3 4">IBT 35679</strain>
    </source>
</reference>
<feature type="compositionally biased region" description="Low complexity" evidence="2">
    <location>
        <begin position="243"/>
        <end position="263"/>
    </location>
</feature>
<dbReference type="Proteomes" id="UP001220324">
    <property type="component" value="Unassembled WGS sequence"/>
</dbReference>
<feature type="compositionally biased region" description="Polar residues" evidence="2">
    <location>
        <begin position="1"/>
        <end position="21"/>
    </location>
</feature>
<evidence type="ECO:0000313" key="3">
    <source>
        <dbReference type="EMBL" id="KAJ5540725.1"/>
    </source>
</evidence>